<dbReference type="SMART" id="SM01086">
    <property type="entry name" value="ClpB_D2-small"/>
    <property type="match status" value="1"/>
</dbReference>
<keyword evidence="7" id="KW-0378">Hydrolase</keyword>
<dbReference type="SUPFAM" id="SSF52540">
    <property type="entry name" value="P-loop containing nucleoside triphosphate hydrolases"/>
    <property type="match status" value="2"/>
</dbReference>
<dbReference type="Gene3D" id="3.40.50.300">
    <property type="entry name" value="P-loop containing nucleotide triphosphate hydrolases"/>
    <property type="match status" value="2"/>
</dbReference>
<dbReference type="PRINTS" id="PR00300">
    <property type="entry name" value="CLPPROTEASEA"/>
</dbReference>
<dbReference type="GO" id="GO:0008233">
    <property type="term" value="F:peptidase activity"/>
    <property type="evidence" value="ECO:0007669"/>
    <property type="project" value="UniProtKB-KW"/>
</dbReference>
<evidence type="ECO:0000256" key="2">
    <source>
        <dbReference type="ARBA" id="ARBA00022840"/>
    </source>
</evidence>
<keyword evidence="1" id="KW-0547">Nucleotide-binding</keyword>
<dbReference type="InterPro" id="IPR019489">
    <property type="entry name" value="Clp_ATPase_C"/>
</dbReference>
<dbReference type="InterPro" id="IPR028299">
    <property type="entry name" value="ClpA/B_CS2"/>
</dbReference>
<proteinExistence type="predicted"/>
<dbReference type="InterPro" id="IPR003593">
    <property type="entry name" value="AAA+_ATPase"/>
</dbReference>
<evidence type="ECO:0000256" key="1">
    <source>
        <dbReference type="ARBA" id="ARBA00022741"/>
    </source>
</evidence>
<feature type="domain" description="Clp ATPase C-terminal" evidence="6">
    <location>
        <begin position="632"/>
        <end position="723"/>
    </location>
</feature>
<dbReference type="GO" id="GO:0016887">
    <property type="term" value="F:ATP hydrolysis activity"/>
    <property type="evidence" value="ECO:0007669"/>
    <property type="project" value="InterPro"/>
</dbReference>
<dbReference type="InterPro" id="IPR027417">
    <property type="entry name" value="P-loop_NTPase"/>
</dbReference>
<keyword evidence="4" id="KW-0812">Transmembrane</keyword>
<dbReference type="FunFam" id="3.40.50.300:FF:000025">
    <property type="entry name" value="ATP-dependent Clp protease subunit"/>
    <property type="match status" value="1"/>
</dbReference>
<dbReference type="InterPro" id="IPR001270">
    <property type="entry name" value="ClpA/B"/>
</dbReference>
<dbReference type="VEuPathDB" id="ToxoDB:cyc_03878"/>
<keyword evidence="4" id="KW-1133">Transmembrane helix</keyword>
<dbReference type="Gene3D" id="1.10.8.60">
    <property type="match status" value="1"/>
</dbReference>
<reference evidence="7" key="1">
    <citation type="journal article" date="2015" name="Parasit. Vectors">
        <title>Genetic similarities between Cyclospora cayetanensis and cecum-infecting avian Eimeria spp. in apicoplast and mitochondrial genomes.</title>
        <authorList>
            <person name="Tang K."/>
            <person name="Guo Y."/>
            <person name="Zhang L."/>
            <person name="Rowe L.A."/>
            <person name="Roellig D.M."/>
            <person name="Frace M.A."/>
            <person name="Li N."/>
            <person name="Liu S."/>
            <person name="Feng Y."/>
            <person name="Xiao L."/>
        </authorList>
    </citation>
    <scope>NUCLEOTIDE SEQUENCE</scope>
    <source>
        <strain evidence="7">CHN_HEN01</strain>
    </source>
</reference>
<feature type="domain" description="AAA+ ATPase" evidence="5">
    <location>
        <begin position="454"/>
        <end position="633"/>
    </location>
</feature>
<dbReference type="PROSITE" id="PS00871">
    <property type="entry name" value="CLPAB_2"/>
    <property type="match status" value="1"/>
</dbReference>
<dbReference type="GO" id="GO:0006508">
    <property type="term" value="P:proteolysis"/>
    <property type="evidence" value="ECO:0007669"/>
    <property type="project" value="UniProtKB-KW"/>
</dbReference>
<evidence type="ECO:0000256" key="3">
    <source>
        <dbReference type="ARBA" id="ARBA00023186"/>
    </source>
</evidence>
<accession>A0A0K0NTZ8</accession>
<evidence type="ECO:0000256" key="4">
    <source>
        <dbReference type="SAM" id="Phobius"/>
    </source>
</evidence>
<keyword evidence="4" id="KW-0472">Membrane</keyword>
<dbReference type="CDD" id="cd19499">
    <property type="entry name" value="RecA-like_ClpB_Hsp104-like"/>
    <property type="match status" value="1"/>
</dbReference>
<dbReference type="Pfam" id="PF10431">
    <property type="entry name" value="ClpB_D2-small"/>
    <property type="match status" value="1"/>
</dbReference>
<dbReference type="VEuPathDB" id="ToxoDB:cyc_06087"/>
<name>A0A0K0NTZ8_9EIME</name>
<gene>
    <name evidence="7" type="primary">clp</name>
</gene>
<dbReference type="GO" id="GO:0005524">
    <property type="term" value="F:ATP binding"/>
    <property type="evidence" value="ECO:0007669"/>
    <property type="project" value="UniProtKB-KW"/>
</dbReference>
<evidence type="ECO:0000259" key="6">
    <source>
        <dbReference type="SMART" id="SM01086"/>
    </source>
</evidence>
<evidence type="ECO:0000313" key="7">
    <source>
        <dbReference type="EMBL" id="AKO71993.1"/>
    </source>
</evidence>
<dbReference type="RefSeq" id="YP_009186574.1">
    <property type="nucleotide sequence ID" value="NC_028632.1"/>
</dbReference>
<dbReference type="GO" id="GO:0005737">
    <property type="term" value="C:cytoplasm"/>
    <property type="evidence" value="ECO:0007669"/>
    <property type="project" value="TreeGrafter"/>
</dbReference>
<organism evidence="7">
    <name type="scientific">Cyclospora cayetanensis</name>
    <dbReference type="NCBI Taxonomy" id="88456"/>
    <lineage>
        <taxon>Eukaryota</taxon>
        <taxon>Sar</taxon>
        <taxon>Alveolata</taxon>
        <taxon>Apicomplexa</taxon>
        <taxon>Conoidasida</taxon>
        <taxon>Coccidia</taxon>
        <taxon>Eucoccidiorida</taxon>
        <taxon>Eimeriorina</taxon>
        <taxon>Eimeriidae</taxon>
        <taxon>Cyclospora</taxon>
    </lineage>
</organism>
<dbReference type="VEuPathDB" id="ToxoDB:ccNF1C8_api_21"/>
<dbReference type="SMART" id="SM00382">
    <property type="entry name" value="AAA"/>
    <property type="match status" value="2"/>
</dbReference>
<dbReference type="AlphaFoldDB" id="A0A0K0NTZ8"/>
<dbReference type="InterPro" id="IPR003959">
    <property type="entry name" value="ATPase_AAA_core"/>
</dbReference>
<dbReference type="PANTHER" id="PTHR11638:SF18">
    <property type="entry name" value="HEAT SHOCK PROTEIN 104"/>
    <property type="match status" value="1"/>
</dbReference>
<dbReference type="EMBL" id="KP866208">
    <property type="protein sequence ID" value="AKO71993.1"/>
    <property type="molecule type" value="Genomic_DNA"/>
</dbReference>
<evidence type="ECO:0000259" key="5">
    <source>
        <dbReference type="SMART" id="SM00382"/>
    </source>
</evidence>
<sequence>MNTFINNYQFLNCTQEVINCLKEAKKITLLTTSITSSNYTLRPIHLCLSLIFNSKLIQKILNINPNILLNKKNILNVIYNYKLYNYNFSLNKNFKIDTNILYILNILNTLPYPFNTLLLFYFLWKQNKTIYSFIFYILNIQNYNLNIIKNYTKYFFPKIIIPTNLKDILNILDLNINLIGREKELKNINEILIRDLNRNIILLGETGVGKSIIIKKIASLIPTKIFLELNIPNLITYSTDIELIKTFFKFLNKYNNIILYCKDFHLLIDNSTVDITYLKNTIYKMLYLNKLQIIGTSVDNIYNKILYTENNLKFLFSKINIKEPTKYITLLIMKQYLKTNNIYWINDTILENIIDLSKKFINSYVSPKKELLILDAIIHTYKNNKYVSKKEILTIISQYSELPTSLILKETNIFNISNIELNLKKYVFGQNIAVTKIATSLKRTYTGLKDKNKPIGSWLLCGPSGTGKTELVKSLAYLLFGSEKELIRFDMSEFMEKHSISKLIGSPPGYVGCDEGGLLTEAVKKKPYSVILFDEIEKAHKDINNIMLQLLDEGNLTDSKGMKVDFTNTLIIYTSNLGCPTSVVQFKSFQDGLELSEEEYKFLSKNVDNAVKKFFRPEFLNRLDSVVVFKPLSVLCLTNIIDKFINNLLQKLKENNILLQIEITQEIKIILAKLAYHPLYGARPLKRIIEQFIEKPISELIINFKFKTPHLFSIFKDKQKETINYLLKKI</sequence>
<dbReference type="InterPro" id="IPR025662">
    <property type="entry name" value="Sigma_54_int_dom_ATP-bd_1"/>
</dbReference>
<feature type="transmembrane region" description="Helical" evidence="4">
    <location>
        <begin position="100"/>
        <end position="124"/>
    </location>
</feature>
<keyword evidence="2 7" id="KW-0067">ATP-binding</keyword>
<keyword evidence="3" id="KW-0143">Chaperone</keyword>
<dbReference type="PROSITE" id="PS00675">
    <property type="entry name" value="SIGMA54_INTERACT_1"/>
    <property type="match status" value="1"/>
</dbReference>
<dbReference type="GO" id="GO:0034605">
    <property type="term" value="P:cellular response to heat"/>
    <property type="evidence" value="ECO:0007669"/>
    <property type="project" value="TreeGrafter"/>
</dbReference>
<dbReference type="InterPro" id="IPR050130">
    <property type="entry name" value="ClpA_ClpB"/>
</dbReference>
<dbReference type="Pfam" id="PF07724">
    <property type="entry name" value="AAA_2"/>
    <property type="match status" value="1"/>
</dbReference>
<protein>
    <submittedName>
        <fullName evidence="7">ATP-dependent Clp protease ATP-binding subunit</fullName>
    </submittedName>
</protein>
<dbReference type="PANTHER" id="PTHR11638">
    <property type="entry name" value="ATP-DEPENDENT CLP PROTEASE"/>
    <property type="match status" value="1"/>
</dbReference>
<dbReference type="GeneID" id="26381743"/>
<keyword evidence="7" id="KW-0645">Protease</keyword>
<feature type="domain" description="AAA+ ATPase" evidence="5">
    <location>
        <begin position="196"/>
        <end position="325"/>
    </location>
</feature>